<evidence type="ECO:0000313" key="4">
    <source>
        <dbReference type="Proteomes" id="UP000249260"/>
    </source>
</evidence>
<dbReference type="EMBL" id="QLUW01000002">
    <property type="protein sequence ID" value="RAP75682.1"/>
    <property type="molecule type" value="Genomic_DNA"/>
</dbReference>
<dbReference type="InterPro" id="IPR011050">
    <property type="entry name" value="Pectin_lyase_fold/virulence"/>
</dbReference>
<dbReference type="SMART" id="SM00710">
    <property type="entry name" value="PbH1"/>
    <property type="match status" value="7"/>
</dbReference>
<dbReference type="PANTHER" id="PTHR13817">
    <property type="entry name" value="TITIN"/>
    <property type="match status" value="1"/>
</dbReference>
<dbReference type="CDD" id="cd00063">
    <property type="entry name" value="FN3"/>
    <property type="match status" value="1"/>
</dbReference>
<sequence>MNDTYFNVVENNRFEGPYIRHGALIQYYAHNNLILNNVFDGTVYDSIDLHGEDEYLNEITGNAIYNTSMGGGIGVGNTGGTAPTNHDASGPKNYIHHNTISGAREGIIIYMGSPDTVIEHNVIENTGREDAIGIIVRNAPGTVLKDNIIRNNTGLNFWSIALQHDNGDVNAGEAGKGDPSNVLIADNTIAGNMNGIRIEAGTGIVLRNNGLNNLGTELYLAPGAGVDTTEQPLKPDVVGGLQAQVGDERIDLTWSPSEGALSYTVLRLEDQEGHYETIASGIEAPAYTDTHVSIGNKYFYRIIAVNDIGESTPSEAAGVTLVNLFTVSAPVLRDASGAIARELDPKSAMTVEITAVNRSETGKSLSLVAALYDKMDRLEEIKIIEKEIAGGTTEVVTAELYIPNGLGHGYRLQVYGYNSMSELVPLTEPVIWE</sequence>
<gene>
    <name evidence="3" type="ORF">DL346_09495</name>
</gene>
<dbReference type="InterPro" id="IPR012334">
    <property type="entry name" value="Pectin_lyas_fold"/>
</dbReference>
<dbReference type="Gene3D" id="2.160.20.10">
    <property type="entry name" value="Single-stranded right-handed beta-helix, Pectin lyase-like"/>
    <property type="match status" value="1"/>
</dbReference>
<dbReference type="AlphaFoldDB" id="A0A328U0V3"/>
<comment type="caution">
    <text evidence="3">The sequence shown here is derived from an EMBL/GenBank/DDBJ whole genome shotgun (WGS) entry which is preliminary data.</text>
</comment>
<dbReference type="OrthoDB" id="179999at2"/>
<dbReference type="InterPro" id="IPR036116">
    <property type="entry name" value="FN3_sf"/>
</dbReference>
<dbReference type="InterPro" id="IPR006626">
    <property type="entry name" value="PbH1"/>
</dbReference>
<dbReference type="PROSITE" id="PS50853">
    <property type="entry name" value="FN3"/>
    <property type="match status" value="1"/>
</dbReference>
<evidence type="ECO:0000256" key="1">
    <source>
        <dbReference type="ARBA" id="ARBA00022737"/>
    </source>
</evidence>
<keyword evidence="1" id="KW-0677">Repeat</keyword>
<dbReference type="SMART" id="SM00060">
    <property type="entry name" value="FN3"/>
    <property type="match status" value="1"/>
</dbReference>
<dbReference type="SUPFAM" id="SSF49265">
    <property type="entry name" value="Fibronectin type III"/>
    <property type="match status" value="1"/>
</dbReference>
<evidence type="ECO:0000313" key="3">
    <source>
        <dbReference type="EMBL" id="RAP75682.1"/>
    </source>
</evidence>
<name>A0A328U0V3_9BACL</name>
<evidence type="ECO:0000259" key="2">
    <source>
        <dbReference type="PROSITE" id="PS50853"/>
    </source>
</evidence>
<dbReference type="InterPro" id="IPR039448">
    <property type="entry name" value="Beta_helix"/>
</dbReference>
<protein>
    <recommendedName>
        <fullName evidence="2">Fibronectin type-III domain-containing protein</fullName>
    </recommendedName>
</protein>
<dbReference type="PANTHER" id="PTHR13817:SF166">
    <property type="entry name" value="NEURONAL IGCAM-RELATED"/>
    <property type="match status" value="1"/>
</dbReference>
<dbReference type="InterPro" id="IPR050964">
    <property type="entry name" value="Striated_Muscle_Regulatory"/>
</dbReference>
<dbReference type="SUPFAM" id="SSF51126">
    <property type="entry name" value="Pectin lyase-like"/>
    <property type="match status" value="1"/>
</dbReference>
<dbReference type="RefSeq" id="WP_112881908.1">
    <property type="nucleotide sequence ID" value="NZ_QLUW01000002.1"/>
</dbReference>
<dbReference type="InterPro" id="IPR013783">
    <property type="entry name" value="Ig-like_fold"/>
</dbReference>
<dbReference type="Gene3D" id="2.60.40.10">
    <property type="entry name" value="Immunoglobulins"/>
    <property type="match status" value="1"/>
</dbReference>
<organism evidence="3 4">
    <name type="scientific">Paenibacillus montanisoli</name>
    <dbReference type="NCBI Taxonomy" id="2081970"/>
    <lineage>
        <taxon>Bacteria</taxon>
        <taxon>Bacillati</taxon>
        <taxon>Bacillota</taxon>
        <taxon>Bacilli</taxon>
        <taxon>Bacillales</taxon>
        <taxon>Paenibacillaceae</taxon>
        <taxon>Paenibacillus</taxon>
    </lineage>
</organism>
<reference evidence="3 4" key="1">
    <citation type="submission" date="2018-06" db="EMBL/GenBank/DDBJ databases">
        <title>Paenibacillus montanisoli sp. nov., isolated from mountain area soil.</title>
        <authorList>
            <person name="Wu M."/>
        </authorList>
    </citation>
    <scope>NUCLEOTIDE SEQUENCE [LARGE SCALE GENOMIC DNA]</scope>
    <source>
        <strain evidence="3 4">RA17</strain>
    </source>
</reference>
<dbReference type="Pfam" id="PF13229">
    <property type="entry name" value="Beta_helix"/>
    <property type="match status" value="1"/>
</dbReference>
<proteinExistence type="predicted"/>
<accession>A0A328U0V3</accession>
<keyword evidence="4" id="KW-1185">Reference proteome</keyword>
<dbReference type="InterPro" id="IPR003961">
    <property type="entry name" value="FN3_dom"/>
</dbReference>
<dbReference type="Proteomes" id="UP000249260">
    <property type="component" value="Unassembled WGS sequence"/>
</dbReference>
<feature type="domain" description="Fibronectin type-III" evidence="2">
    <location>
        <begin position="231"/>
        <end position="324"/>
    </location>
</feature>